<keyword evidence="4" id="KW-1185">Reference proteome</keyword>
<evidence type="ECO:0000313" key="3">
    <source>
        <dbReference type="EMBL" id="MFC7392436.1"/>
    </source>
</evidence>
<protein>
    <submittedName>
        <fullName evidence="3">16S rRNA (Guanine(966)-N(2))-methyltransferase RsmD</fullName>
        <ecNumber evidence="3">2.1.1.171</ecNumber>
    </submittedName>
</protein>
<dbReference type="InterPro" id="IPR002052">
    <property type="entry name" value="DNA_methylase_N6_adenine_CS"/>
</dbReference>
<dbReference type="CDD" id="cd02440">
    <property type="entry name" value="AdoMet_MTases"/>
    <property type="match status" value="1"/>
</dbReference>
<dbReference type="RefSeq" id="WP_380964546.1">
    <property type="nucleotide sequence ID" value="NZ_JBHTCO010000004.1"/>
</dbReference>
<dbReference type="SUPFAM" id="SSF53335">
    <property type="entry name" value="S-adenosyl-L-methionine-dependent methyltransferases"/>
    <property type="match status" value="1"/>
</dbReference>
<dbReference type="EMBL" id="JBHTCO010000004">
    <property type="protein sequence ID" value="MFC7392436.1"/>
    <property type="molecule type" value="Genomic_DNA"/>
</dbReference>
<sequence>MRVIAGECKGRALKSVRSQLTRPTTDKVKETIFNMIGPFFDGGQALDLYSGSGGLGIEALSRGISRAVFIDKSGPAISTIKKNIQLCGLENRAEVYRNDAGRAISILAKKQSRFHLIFMDPPYAKQKIIKDIELIIHSNLLEENGKIIVEHEDTVTLPEQFNEVLIRIKHHTYHGKTAVSIYEHQNKGG</sequence>
<dbReference type="EC" id="2.1.1.171" evidence="3"/>
<dbReference type="InterPro" id="IPR004398">
    <property type="entry name" value="RNA_MeTrfase_RsmD"/>
</dbReference>
<gene>
    <name evidence="3" type="primary">rsmD</name>
    <name evidence="3" type="ORF">ACFQRG_05515</name>
</gene>
<dbReference type="InterPro" id="IPR029063">
    <property type="entry name" value="SAM-dependent_MTases_sf"/>
</dbReference>
<dbReference type="Gene3D" id="3.40.50.150">
    <property type="entry name" value="Vaccinia Virus protein VP39"/>
    <property type="match status" value="1"/>
</dbReference>
<dbReference type="PROSITE" id="PS00092">
    <property type="entry name" value="N6_MTASE"/>
    <property type="match status" value="1"/>
</dbReference>
<dbReference type="GO" id="GO:0052913">
    <property type="term" value="F:16S rRNA (guanine(966)-N(2))-methyltransferase activity"/>
    <property type="evidence" value="ECO:0007669"/>
    <property type="project" value="UniProtKB-EC"/>
</dbReference>
<proteinExistence type="predicted"/>
<accession>A0ABW2PVW6</accession>
<keyword evidence="1 3" id="KW-0489">Methyltransferase</keyword>
<dbReference type="Proteomes" id="UP001596505">
    <property type="component" value="Unassembled WGS sequence"/>
</dbReference>
<comment type="caution">
    <text evidence="3">The sequence shown here is derived from an EMBL/GenBank/DDBJ whole genome shotgun (WGS) entry which is preliminary data.</text>
</comment>
<dbReference type="NCBIfam" id="TIGR00095">
    <property type="entry name" value="16S rRNA (guanine(966)-N(2))-methyltransferase RsmD"/>
    <property type="match status" value="1"/>
</dbReference>
<dbReference type="Pfam" id="PF03602">
    <property type="entry name" value="Cons_hypoth95"/>
    <property type="match status" value="1"/>
</dbReference>
<organism evidence="3 4">
    <name type="scientific">Scopulibacillus cellulosilyticus</name>
    <dbReference type="NCBI Taxonomy" id="2665665"/>
    <lineage>
        <taxon>Bacteria</taxon>
        <taxon>Bacillati</taxon>
        <taxon>Bacillota</taxon>
        <taxon>Bacilli</taxon>
        <taxon>Bacillales</taxon>
        <taxon>Sporolactobacillaceae</taxon>
        <taxon>Scopulibacillus</taxon>
    </lineage>
</organism>
<evidence type="ECO:0000256" key="1">
    <source>
        <dbReference type="ARBA" id="ARBA00022603"/>
    </source>
</evidence>
<dbReference type="PANTHER" id="PTHR43542">
    <property type="entry name" value="METHYLTRANSFERASE"/>
    <property type="match status" value="1"/>
</dbReference>
<name>A0ABW2PVW6_9BACL</name>
<reference evidence="4" key="1">
    <citation type="journal article" date="2019" name="Int. J. Syst. Evol. Microbiol.">
        <title>The Global Catalogue of Microorganisms (GCM) 10K type strain sequencing project: providing services to taxonomists for standard genome sequencing and annotation.</title>
        <authorList>
            <consortium name="The Broad Institute Genomics Platform"/>
            <consortium name="The Broad Institute Genome Sequencing Center for Infectious Disease"/>
            <person name="Wu L."/>
            <person name="Ma J."/>
        </authorList>
    </citation>
    <scope>NUCLEOTIDE SEQUENCE [LARGE SCALE GENOMIC DNA]</scope>
    <source>
        <strain evidence="4">CGMCC 1.16305</strain>
    </source>
</reference>
<keyword evidence="2 3" id="KW-0808">Transferase</keyword>
<dbReference type="PANTHER" id="PTHR43542:SF1">
    <property type="entry name" value="METHYLTRANSFERASE"/>
    <property type="match status" value="1"/>
</dbReference>
<evidence type="ECO:0000313" key="4">
    <source>
        <dbReference type="Proteomes" id="UP001596505"/>
    </source>
</evidence>
<evidence type="ECO:0000256" key="2">
    <source>
        <dbReference type="ARBA" id="ARBA00022679"/>
    </source>
</evidence>
<dbReference type="PIRSF" id="PIRSF004553">
    <property type="entry name" value="CHP00095"/>
    <property type="match status" value="1"/>
</dbReference>